<gene>
    <name evidence="2" type="ORF">KJB30_03135</name>
</gene>
<feature type="compositionally biased region" description="Low complexity" evidence="1">
    <location>
        <begin position="79"/>
        <end position="88"/>
    </location>
</feature>
<protein>
    <submittedName>
        <fullName evidence="2">DUF2795 domain-containing protein</fullName>
    </submittedName>
</protein>
<dbReference type="Pfam" id="PF11387">
    <property type="entry name" value="DUF2795"/>
    <property type="match status" value="1"/>
</dbReference>
<feature type="region of interest" description="Disordered" evidence="1">
    <location>
        <begin position="1"/>
        <end position="20"/>
    </location>
</feature>
<dbReference type="RefSeq" id="WP_214296479.1">
    <property type="nucleotide sequence ID" value="NZ_JAHDYS010000002.1"/>
</dbReference>
<evidence type="ECO:0000313" key="3">
    <source>
        <dbReference type="Proteomes" id="UP000784128"/>
    </source>
</evidence>
<feature type="region of interest" description="Disordered" evidence="1">
    <location>
        <begin position="57"/>
        <end position="88"/>
    </location>
</feature>
<evidence type="ECO:0000313" key="2">
    <source>
        <dbReference type="EMBL" id="MBT1070769.1"/>
    </source>
</evidence>
<dbReference type="EMBL" id="JAHDYS010000002">
    <property type="protein sequence ID" value="MBT1070769.1"/>
    <property type="molecule type" value="Genomic_DNA"/>
</dbReference>
<accession>A0ABS5U539</accession>
<dbReference type="InterPro" id="IPR021527">
    <property type="entry name" value="DUF2795"/>
</dbReference>
<name>A0ABS5U539_9BACT</name>
<comment type="caution">
    <text evidence="2">The sequence shown here is derived from an EMBL/GenBank/DDBJ whole genome shotgun (WGS) entry which is preliminary data.</text>
</comment>
<keyword evidence="3" id="KW-1185">Reference proteome</keyword>
<reference evidence="2 3" key="1">
    <citation type="submission" date="2021-05" db="EMBL/GenBank/DDBJ databases">
        <title>The draft genome of Geobacter chapellei DSM 13688.</title>
        <authorList>
            <person name="Xu Z."/>
            <person name="Masuda Y."/>
            <person name="Itoh H."/>
            <person name="Senoo K."/>
        </authorList>
    </citation>
    <scope>NUCLEOTIDE SEQUENCE [LARGE SCALE GENOMIC DNA]</scope>
    <source>
        <strain evidence="2 3">DSM 13688</strain>
    </source>
</reference>
<proteinExistence type="predicted"/>
<evidence type="ECO:0000256" key="1">
    <source>
        <dbReference type="SAM" id="MobiDB-lite"/>
    </source>
</evidence>
<organism evidence="2 3">
    <name type="scientific">Pelotalea chapellei</name>
    <dbReference type="NCBI Taxonomy" id="44671"/>
    <lineage>
        <taxon>Bacteria</taxon>
        <taxon>Pseudomonadati</taxon>
        <taxon>Thermodesulfobacteriota</taxon>
        <taxon>Desulfuromonadia</taxon>
        <taxon>Geobacterales</taxon>
        <taxon>Geobacteraceae</taxon>
        <taxon>Pelotalea</taxon>
    </lineage>
</organism>
<sequence length="88" mass="9654">MATSSSGGRGSGELSQADVTKNLKGVQFPAKKQDLVRHAQHEKADKTVLSQIQNLEDREYQSMADVMKGYGKERHETGKSSSSKSSRK</sequence>
<dbReference type="Proteomes" id="UP000784128">
    <property type="component" value="Unassembled WGS sequence"/>
</dbReference>